<organism evidence="3 4">
    <name type="scientific">Candidatus Egerieisoma faecipullorum</name>
    <dbReference type="NCBI Taxonomy" id="2840963"/>
    <lineage>
        <taxon>Bacteria</taxon>
        <taxon>Bacillati</taxon>
        <taxon>Bacillota</taxon>
        <taxon>Clostridia</taxon>
        <taxon>Eubacteriales</taxon>
        <taxon>Clostridiaceae</taxon>
        <taxon>Clostridiaceae incertae sedis</taxon>
        <taxon>Candidatus Egerieisoma</taxon>
    </lineage>
</organism>
<dbReference type="Proteomes" id="UP000824089">
    <property type="component" value="Unassembled WGS sequence"/>
</dbReference>
<dbReference type="InterPro" id="IPR004843">
    <property type="entry name" value="Calcineurin-like_PHP"/>
</dbReference>
<keyword evidence="1" id="KW-0812">Transmembrane</keyword>
<proteinExistence type="predicted"/>
<protein>
    <submittedName>
        <fullName evidence="3">Serine/threonine protein phosphatase</fullName>
    </submittedName>
</protein>
<dbReference type="SUPFAM" id="SSF56300">
    <property type="entry name" value="Metallo-dependent phosphatases"/>
    <property type="match status" value="1"/>
</dbReference>
<dbReference type="InterPro" id="IPR029052">
    <property type="entry name" value="Metallo-depent_PP-like"/>
</dbReference>
<name>A0A9D1I7R3_9CLOT</name>
<reference evidence="3" key="1">
    <citation type="submission" date="2020-10" db="EMBL/GenBank/DDBJ databases">
        <authorList>
            <person name="Gilroy R."/>
        </authorList>
    </citation>
    <scope>NUCLEOTIDE SEQUENCE</scope>
    <source>
        <strain evidence="3">CHK195-4489</strain>
    </source>
</reference>
<feature type="domain" description="Calcineurin-like phosphoesterase" evidence="2">
    <location>
        <begin position="49"/>
        <end position="277"/>
    </location>
</feature>
<evidence type="ECO:0000259" key="2">
    <source>
        <dbReference type="Pfam" id="PF00149"/>
    </source>
</evidence>
<comment type="caution">
    <text evidence="3">The sequence shown here is derived from an EMBL/GenBank/DDBJ whole genome shotgun (WGS) entry which is preliminary data.</text>
</comment>
<evidence type="ECO:0000313" key="3">
    <source>
        <dbReference type="EMBL" id="HIU29217.1"/>
    </source>
</evidence>
<keyword evidence="1" id="KW-1133">Transmembrane helix</keyword>
<reference evidence="3" key="2">
    <citation type="journal article" date="2021" name="PeerJ">
        <title>Extensive microbial diversity within the chicken gut microbiome revealed by metagenomics and culture.</title>
        <authorList>
            <person name="Gilroy R."/>
            <person name="Ravi A."/>
            <person name="Getino M."/>
            <person name="Pursley I."/>
            <person name="Horton D.L."/>
            <person name="Alikhan N.F."/>
            <person name="Baker D."/>
            <person name="Gharbi K."/>
            <person name="Hall N."/>
            <person name="Watson M."/>
            <person name="Adriaenssens E.M."/>
            <person name="Foster-Nyarko E."/>
            <person name="Jarju S."/>
            <person name="Secka A."/>
            <person name="Antonio M."/>
            <person name="Oren A."/>
            <person name="Chaudhuri R.R."/>
            <person name="La Ragione R."/>
            <person name="Hildebrand F."/>
            <person name="Pallen M.J."/>
        </authorList>
    </citation>
    <scope>NUCLEOTIDE SEQUENCE</scope>
    <source>
        <strain evidence="3">CHK195-4489</strain>
    </source>
</reference>
<sequence>MEHITILFLTAVGLQTVGIILLLFQLAAVKRLKAPRAPKPYCEDAAPPRFFITGDKHRDFSEVRQFCRDRNTRRKDVLIILGDSGFNYYEDARDDKLKAEISRLQITLLCLHGNKECRPERIGTYGVRTFCGGRVYYEPKYPNLYFAIDGEIYTFEGKKYIAAGGAHSVDKLRCLEKNLPFWEDEMPDEERKKRFEERLAAEHNKIFGILTHTCPIRYLPTEMFLSVRQNAAIKQKPRRAKAKKSFKPDIDRSTEQWLGEIEKKTDYHVWYCGHYHIDKQIDRVTMLHREIRCLHGEAFPQ</sequence>
<dbReference type="AlphaFoldDB" id="A0A9D1I7R3"/>
<evidence type="ECO:0000313" key="4">
    <source>
        <dbReference type="Proteomes" id="UP000824089"/>
    </source>
</evidence>
<keyword evidence="1" id="KW-0472">Membrane</keyword>
<feature type="transmembrane region" description="Helical" evidence="1">
    <location>
        <begin position="6"/>
        <end position="29"/>
    </location>
</feature>
<accession>A0A9D1I7R3</accession>
<evidence type="ECO:0000256" key="1">
    <source>
        <dbReference type="SAM" id="Phobius"/>
    </source>
</evidence>
<gene>
    <name evidence="3" type="ORF">IAD50_02850</name>
</gene>
<dbReference type="GO" id="GO:0016787">
    <property type="term" value="F:hydrolase activity"/>
    <property type="evidence" value="ECO:0007669"/>
    <property type="project" value="InterPro"/>
</dbReference>
<dbReference type="EMBL" id="DVMM01000057">
    <property type="protein sequence ID" value="HIU29217.1"/>
    <property type="molecule type" value="Genomic_DNA"/>
</dbReference>
<dbReference type="Gene3D" id="3.60.21.10">
    <property type="match status" value="1"/>
</dbReference>
<dbReference type="Pfam" id="PF00149">
    <property type="entry name" value="Metallophos"/>
    <property type="match status" value="1"/>
</dbReference>